<name>A0ABY2IR62_9MICO</name>
<evidence type="ECO:0000259" key="3">
    <source>
        <dbReference type="Pfam" id="PF10099"/>
    </source>
</evidence>
<keyword evidence="2" id="KW-1133">Transmembrane helix</keyword>
<keyword evidence="2" id="KW-0472">Membrane</keyword>
<evidence type="ECO:0000313" key="4">
    <source>
        <dbReference type="EMBL" id="TFC23008.1"/>
    </source>
</evidence>
<evidence type="ECO:0000313" key="5">
    <source>
        <dbReference type="Proteomes" id="UP000297604"/>
    </source>
</evidence>
<evidence type="ECO:0000256" key="2">
    <source>
        <dbReference type="SAM" id="Phobius"/>
    </source>
</evidence>
<evidence type="ECO:0000256" key="1">
    <source>
        <dbReference type="SAM" id="MobiDB-lite"/>
    </source>
</evidence>
<protein>
    <submittedName>
        <fullName evidence="4">Anti-sigma factor</fullName>
    </submittedName>
</protein>
<reference evidence="4 5" key="1">
    <citation type="submission" date="2019-03" db="EMBL/GenBank/DDBJ databases">
        <title>Genomics of glacier-inhabiting Cryobacterium strains.</title>
        <authorList>
            <person name="Liu Q."/>
            <person name="Xin Y.-H."/>
        </authorList>
    </citation>
    <scope>NUCLEOTIDE SEQUENCE [LARGE SCALE GENOMIC DNA]</scope>
    <source>
        <strain evidence="4 5">MDB1-5</strain>
    </source>
</reference>
<keyword evidence="5" id="KW-1185">Reference proteome</keyword>
<proteinExistence type="predicted"/>
<dbReference type="RefSeq" id="WP_134561045.1">
    <property type="nucleotide sequence ID" value="NZ_SOFS01000009.1"/>
</dbReference>
<sequence length="357" mass="37167">MTHIDRDDLALIALAEFDLTEAERVHLSVCPQCALELISLQHTASVGRSARHISLTEPAGSVWAGIHSTLSLSGAVGAQPRLRDFVRPADAEAAGVVYDVYDASDNSEGCDVSERYDVSDGYDGYKVSDASAASDASEVSDLFPGSREASAGDPAIKVPARPVAALPVPVAELPVSPSPPPAAQPATPRVSDSPARLRPRRRVRSTTRTWVRVLIAAAASLALLLAGFGAARWADALRPPATAPITFEAQLTPFPGWKASGSAAVEVTPGGHREVVVDLTGLAVATAAAPLREVWLIKADASGLISIGLLDGNIGHFDIPDGVDLAQYPLVDVSAEPDNGNPAHSGNSIVRGELHAM</sequence>
<feature type="domain" description="Anti-sigma K factor RskA C-terminal" evidence="3">
    <location>
        <begin position="215"/>
        <end position="346"/>
    </location>
</feature>
<feature type="transmembrane region" description="Helical" evidence="2">
    <location>
        <begin position="210"/>
        <end position="234"/>
    </location>
</feature>
<feature type="region of interest" description="Disordered" evidence="1">
    <location>
        <begin position="336"/>
        <end position="357"/>
    </location>
</feature>
<keyword evidence="2" id="KW-0812">Transmembrane</keyword>
<accession>A0ABY2IR62</accession>
<feature type="region of interest" description="Disordered" evidence="1">
    <location>
        <begin position="174"/>
        <end position="202"/>
    </location>
</feature>
<organism evidence="4 5">
    <name type="scientific">Cryobacterium glucosi</name>
    <dbReference type="NCBI Taxonomy" id="1259175"/>
    <lineage>
        <taxon>Bacteria</taxon>
        <taxon>Bacillati</taxon>
        <taxon>Actinomycetota</taxon>
        <taxon>Actinomycetes</taxon>
        <taxon>Micrococcales</taxon>
        <taxon>Microbacteriaceae</taxon>
        <taxon>Cryobacterium</taxon>
    </lineage>
</organism>
<gene>
    <name evidence="4" type="ORF">E3O46_02535</name>
</gene>
<dbReference type="Proteomes" id="UP000297604">
    <property type="component" value="Unassembled WGS sequence"/>
</dbReference>
<comment type="caution">
    <text evidence="4">The sequence shown here is derived from an EMBL/GenBank/DDBJ whole genome shotgun (WGS) entry which is preliminary data.</text>
</comment>
<dbReference type="EMBL" id="SOFS01000009">
    <property type="protein sequence ID" value="TFC23008.1"/>
    <property type="molecule type" value="Genomic_DNA"/>
</dbReference>
<dbReference type="Pfam" id="PF10099">
    <property type="entry name" value="RskA_C"/>
    <property type="match status" value="1"/>
</dbReference>
<dbReference type="InterPro" id="IPR018764">
    <property type="entry name" value="RskA_C"/>
</dbReference>